<keyword evidence="5" id="KW-1185">Reference proteome</keyword>
<dbReference type="InterPro" id="IPR047951">
    <property type="entry name" value="Transpos_ISL3"/>
</dbReference>
<evidence type="ECO:0000313" key="4">
    <source>
        <dbReference type="EMBL" id="RPA56329.1"/>
    </source>
</evidence>
<evidence type="ECO:0000259" key="1">
    <source>
        <dbReference type="Pfam" id="PF01610"/>
    </source>
</evidence>
<dbReference type="Pfam" id="PF14690">
    <property type="entry name" value="Zn_ribbon_ISL3"/>
    <property type="match status" value="1"/>
</dbReference>
<dbReference type="AlphaFoldDB" id="A0A3N4G072"/>
<dbReference type="NCBIfam" id="NF033550">
    <property type="entry name" value="transpos_ISL3"/>
    <property type="match status" value="1"/>
</dbReference>
<dbReference type="InterPro" id="IPR002560">
    <property type="entry name" value="Transposase_DDE"/>
</dbReference>
<dbReference type="Pfam" id="PF01610">
    <property type="entry name" value="DDE_Tnp_ISL3"/>
    <property type="match status" value="1"/>
</dbReference>
<accession>A0A3N4G072</accession>
<dbReference type="PANTHER" id="PTHR33498">
    <property type="entry name" value="TRANSPOSASE FOR INSERTION SEQUENCE ELEMENT IS1557"/>
    <property type="match status" value="1"/>
</dbReference>
<evidence type="ECO:0000313" key="5">
    <source>
        <dbReference type="Proteomes" id="UP000267536"/>
    </source>
</evidence>
<feature type="domain" description="Transposase IS204/IS1001/IS1096/IS1165 DDE" evidence="1">
    <location>
        <begin position="161"/>
        <end position="391"/>
    </location>
</feature>
<feature type="domain" description="Transposase IS204/IS1001/IS1096/IS1165 helix-turn-helix" evidence="2">
    <location>
        <begin position="95"/>
        <end position="145"/>
    </location>
</feature>
<dbReference type="Proteomes" id="UP000267536">
    <property type="component" value="Unassembled WGS sequence"/>
</dbReference>
<evidence type="ECO:0000259" key="2">
    <source>
        <dbReference type="Pfam" id="PF13542"/>
    </source>
</evidence>
<reference evidence="4 5" key="1">
    <citation type="submission" date="2018-11" db="EMBL/GenBank/DDBJ databases">
        <title>Draft genome sequence of Gordonia sp. RS15-1S isolated from rice stems.</title>
        <authorList>
            <person name="Muangham S."/>
        </authorList>
    </citation>
    <scope>NUCLEOTIDE SEQUENCE [LARGE SCALE GENOMIC DNA]</scope>
    <source>
        <strain evidence="4 5">RS15-1S</strain>
    </source>
</reference>
<evidence type="ECO:0000259" key="3">
    <source>
        <dbReference type="Pfam" id="PF14690"/>
    </source>
</evidence>
<organism evidence="4 5">
    <name type="scientific">Gordonia oryzae</name>
    <dbReference type="NCBI Taxonomy" id="2487349"/>
    <lineage>
        <taxon>Bacteria</taxon>
        <taxon>Bacillati</taxon>
        <taxon>Actinomycetota</taxon>
        <taxon>Actinomycetes</taxon>
        <taxon>Mycobacteriales</taxon>
        <taxon>Gordoniaceae</taxon>
        <taxon>Gordonia</taxon>
    </lineage>
</organism>
<dbReference type="OrthoDB" id="4380688at2"/>
<proteinExistence type="predicted"/>
<dbReference type="PANTHER" id="PTHR33498:SF1">
    <property type="entry name" value="TRANSPOSASE FOR INSERTION SEQUENCE ELEMENT IS1557"/>
    <property type="match status" value="1"/>
</dbReference>
<dbReference type="EMBL" id="RKMH01000027">
    <property type="protein sequence ID" value="RPA56329.1"/>
    <property type="molecule type" value="Genomic_DNA"/>
</dbReference>
<feature type="domain" description="Transposase IS204/IS1001/IS1096/IS1165 zinc-finger" evidence="3">
    <location>
        <begin position="44"/>
        <end position="89"/>
    </location>
</feature>
<dbReference type="RefSeq" id="WP_123933129.1">
    <property type="nucleotide sequence ID" value="NZ_JBPSDP010000026.1"/>
</dbReference>
<sequence>MRMASVVQRVLSIPAVVEDVAVEETTTDPDGVVVVGVPAYARDRSRCGECGRRCPGYDQVSDVRRWRHLDVAGRRCVLSASLRRVRCSVHGVITEAVPCARPRARHTRAFDDMAAWLTAHIPISAVTEFLRIAWRSVSGIVERVVDEHFAGVDRLDGLVNIGIDEIAYRTGHRYLTVVINHDTGLIVWAREGRDSATLAEFFDELGPERAARIEKVSADGAEWIWSAVTAHAPHAVQCLDLFHLIQRAGQMVDKVRRPTVATHGGRKGAMWAVRKTHTDQSPEQRGIVEQLRIDNQELYDAYMLTEQLRDAIRATGGRQLELLTGAQAWARDSRIPEIAALGRTLDRYNDPIRNALHHNLTNARSETTNTHLRALTKRAYGFHTPEALIAMAELTRGGACPALLWP</sequence>
<comment type="caution">
    <text evidence="4">The sequence shown here is derived from an EMBL/GenBank/DDBJ whole genome shotgun (WGS) entry which is preliminary data.</text>
</comment>
<dbReference type="InterPro" id="IPR029261">
    <property type="entry name" value="Transposase_Znf"/>
</dbReference>
<dbReference type="InterPro" id="IPR032877">
    <property type="entry name" value="Transposase_HTH"/>
</dbReference>
<dbReference type="Pfam" id="PF13542">
    <property type="entry name" value="HTH_Tnp_ISL3"/>
    <property type="match status" value="1"/>
</dbReference>
<gene>
    <name evidence="4" type="ORF">EF294_21310</name>
</gene>
<name>A0A3N4G072_9ACTN</name>
<protein>
    <submittedName>
        <fullName evidence="4">ISL3 family transposase</fullName>
    </submittedName>
</protein>